<accession>A0A382YG77</accession>
<protein>
    <recommendedName>
        <fullName evidence="1">6-hydroxymethylpterin diphosphokinase MptE-like domain-containing protein</fullName>
    </recommendedName>
</protein>
<dbReference type="EMBL" id="UINC01175296">
    <property type="protein sequence ID" value="SVD81845.1"/>
    <property type="molecule type" value="Genomic_DNA"/>
</dbReference>
<evidence type="ECO:0000313" key="2">
    <source>
        <dbReference type="EMBL" id="SVD81845.1"/>
    </source>
</evidence>
<sequence length="264" mass="29850">INYFALNLEYIWTESSAKELTPKTEKLTENQKSPAIVIGRGPSLKKFHHLELLRESNYNGTIICCDGALIDALKAGVTPEKFPNFLVATIDTDPGIKKFYDHELVKKHGQKIKGVFSILSHPSAVEQARQTGIKIHWVHSLFDYNEGKKSFNYISSLIIRSKNHPKGLPAIQTGGNVGTSSWFIAWMILKCSTVTLIGINHGWEEDDSWDTIMRHGTKDLSINIDKNSPSFQKLFPKVFNPDIGKYCILDPIFQYYSAGFKEFI</sequence>
<dbReference type="Pfam" id="PF01973">
    <property type="entry name" value="MptE-like"/>
    <property type="match status" value="1"/>
</dbReference>
<feature type="domain" description="6-hydroxymethylpterin diphosphokinase MptE-like" evidence="1">
    <location>
        <begin position="15"/>
        <end position="205"/>
    </location>
</feature>
<dbReference type="InterPro" id="IPR002826">
    <property type="entry name" value="MptE-like"/>
</dbReference>
<evidence type="ECO:0000259" key="1">
    <source>
        <dbReference type="Pfam" id="PF01973"/>
    </source>
</evidence>
<reference evidence="2" key="1">
    <citation type="submission" date="2018-05" db="EMBL/GenBank/DDBJ databases">
        <authorList>
            <person name="Lanie J.A."/>
            <person name="Ng W.-L."/>
            <person name="Kazmierczak K.M."/>
            <person name="Andrzejewski T.M."/>
            <person name="Davidsen T.M."/>
            <person name="Wayne K.J."/>
            <person name="Tettelin H."/>
            <person name="Glass J.I."/>
            <person name="Rusch D."/>
            <person name="Podicherti R."/>
            <person name="Tsui H.-C.T."/>
            <person name="Winkler M.E."/>
        </authorList>
    </citation>
    <scope>NUCLEOTIDE SEQUENCE</scope>
</reference>
<name>A0A382YG77_9ZZZZ</name>
<gene>
    <name evidence="2" type="ORF">METZ01_LOCUS434699</name>
</gene>
<feature type="non-terminal residue" evidence="2">
    <location>
        <position position="264"/>
    </location>
</feature>
<organism evidence="2">
    <name type="scientific">marine metagenome</name>
    <dbReference type="NCBI Taxonomy" id="408172"/>
    <lineage>
        <taxon>unclassified sequences</taxon>
        <taxon>metagenomes</taxon>
        <taxon>ecological metagenomes</taxon>
    </lineage>
</organism>
<dbReference type="AlphaFoldDB" id="A0A382YG77"/>
<feature type="non-terminal residue" evidence="2">
    <location>
        <position position="1"/>
    </location>
</feature>
<proteinExistence type="predicted"/>